<reference evidence="9 10" key="2">
    <citation type="submission" date="2014-10" db="EMBL/GenBank/DDBJ databases">
        <title>Comparative genomics of the Paenibacillus odorifer group.</title>
        <authorList>
            <person name="Tsai Y.-C."/>
            <person name="Martin N."/>
            <person name="Korlach J."/>
            <person name="Wiedmann M."/>
        </authorList>
    </citation>
    <scope>NUCLEOTIDE SEQUENCE [LARGE SCALE GENOMIC DNA]</scope>
    <source>
        <strain evidence="9 10">DSM 18334</strain>
    </source>
</reference>
<dbReference type="Pfam" id="PF00239">
    <property type="entry name" value="Resolvase"/>
    <property type="match status" value="1"/>
</dbReference>
<dbReference type="InterPro" id="IPR006119">
    <property type="entry name" value="Resolv_N"/>
</dbReference>
<dbReference type="GO" id="GO:0003677">
    <property type="term" value="F:DNA binding"/>
    <property type="evidence" value="ECO:0007669"/>
    <property type="project" value="UniProtKB-KW"/>
</dbReference>
<accession>A0A098M7H1</accession>
<evidence type="ECO:0000256" key="4">
    <source>
        <dbReference type="PIRSR" id="PIRSR606118-50"/>
    </source>
</evidence>
<dbReference type="InterPro" id="IPR038109">
    <property type="entry name" value="DNA_bind_recomb_sf"/>
</dbReference>
<evidence type="ECO:0000259" key="7">
    <source>
        <dbReference type="PROSITE" id="PS51736"/>
    </source>
</evidence>
<dbReference type="SUPFAM" id="SSF53041">
    <property type="entry name" value="Resolvase-like"/>
    <property type="match status" value="1"/>
</dbReference>
<protein>
    <submittedName>
        <fullName evidence="9">Site-specific recombinase</fullName>
    </submittedName>
</protein>
<evidence type="ECO:0000313" key="10">
    <source>
        <dbReference type="Proteomes" id="UP000029734"/>
    </source>
</evidence>
<dbReference type="OrthoDB" id="9811097at2"/>
<keyword evidence="3" id="KW-0233">DNA recombination</keyword>
<dbReference type="PANTHER" id="PTHR30461:SF23">
    <property type="entry name" value="DNA RECOMBINASE-RELATED"/>
    <property type="match status" value="1"/>
</dbReference>
<dbReference type="GO" id="GO:0015074">
    <property type="term" value="P:DNA integration"/>
    <property type="evidence" value="ECO:0007669"/>
    <property type="project" value="UniProtKB-KW"/>
</dbReference>
<keyword evidence="1" id="KW-0229">DNA integration</keyword>
<gene>
    <name evidence="9" type="ORF">PWYN_03195</name>
</gene>
<dbReference type="Gene3D" id="3.90.1750.20">
    <property type="entry name" value="Putative Large Serine Recombinase, Chain B, Domain 2"/>
    <property type="match status" value="1"/>
</dbReference>
<dbReference type="Gene3D" id="3.40.50.1390">
    <property type="entry name" value="Resolvase, N-terminal catalytic domain"/>
    <property type="match status" value="1"/>
</dbReference>
<organism evidence="9 10">
    <name type="scientific">Paenibacillus wynnii</name>
    <dbReference type="NCBI Taxonomy" id="268407"/>
    <lineage>
        <taxon>Bacteria</taxon>
        <taxon>Bacillati</taxon>
        <taxon>Bacillota</taxon>
        <taxon>Bacilli</taxon>
        <taxon>Bacillales</taxon>
        <taxon>Paenibacillaceae</taxon>
        <taxon>Paenibacillus</taxon>
    </lineage>
</organism>
<evidence type="ECO:0000256" key="2">
    <source>
        <dbReference type="ARBA" id="ARBA00023125"/>
    </source>
</evidence>
<comment type="caution">
    <text evidence="9">The sequence shown here is derived from an EMBL/GenBank/DDBJ whole genome shotgun (WGS) entry which is preliminary data.</text>
</comment>
<feature type="coiled-coil region" evidence="6">
    <location>
        <begin position="369"/>
        <end position="435"/>
    </location>
</feature>
<dbReference type="PANTHER" id="PTHR30461">
    <property type="entry name" value="DNA-INVERTASE FROM LAMBDOID PROPHAGE"/>
    <property type="match status" value="1"/>
</dbReference>
<dbReference type="GO" id="GO:0000150">
    <property type="term" value="F:DNA strand exchange activity"/>
    <property type="evidence" value="ECO:0007669"/>
    <property type="project" value="InterPro"/>
</dbReference>
<evidence type="ECO:0000256" key="5">
    <source>
        <dbReference type="PROSITE-ProRule" id="PRU10137"/>
    </source>
</evidence>
<keyword evidence="10" id="KW-1185">Reference proteome</keyword>
<feature type="domain" description="Resolvase/invertase-type recombinase catalytic" evidence="7">
    <location>
        <begin position="2"/>
        <end position="149"/>
    </location>
</feature>
<dbReference type="EMBL" id="JQCR01000002">
    <property type="protein sequence ID" value="KGE18485.1"/>
    <property type="molecule type" value="Genomic_DNA"/>
</dbReference>
<dbReference type="eggNOG" id="COG1961">
    <property type="taxonomic scope" value="Bacteria"/>
</dbReference>
<dbReference type="SMART" id="SM00857">
    <property type="entry name" value="Resolvase"/>
    <property type="match status" value="1"/>
</dbReference>
<evidence type="ECO:0000256" key="6">
    <source>
        <dbReference type="SAM" id="Coils"/>
    </source>
</evidence>
<sequence>MRVAGYVRVSTDEQAEQGNSLFEQQERMTAYCRAMNWESPTFFIDDGYSAKNLKRPAVDRLVKEVSQQKFDVVLNTKLDRLCRNLLDLLQTVSHFQTYNCAYVSVSEGFDTSTAVGRMTMHVLGAFAEFERERIRERVKDNMISLAKNTHKALAIPCFGYDIIDGHYAINQNEAESVKYIFDLILQGYGHRSISISLNDKGIVTKRGKSWDQINVKRLINNRTLCGTRIFNMRENIDGKIKIRDESEWVVVENNHPAIIEPSIFEEAQEIMNSRKPARKHAESETYLLTGLVYCSHCNNTMGGQTNRSKNKYGEYEYFRYICSSYVRKGGCKYHAVHRNDLESSVINEIRQLASKSNKEVVVITNSRSKEAEKIELKNALAKVDKKMQRQIEAYENELISAEDLKKARTRVENEKERLLKDLMNLENKYTDANVIHQRAKDLIGEIDGIDRKRSKFLIRQLIDQIDYKDGEYSITWRI</sequence>
<dbReference type="InterPro" id="IPR006118">
    <property type="entry name" value="Recombinase_CS"/>
</dbReference>
<dbReference type="STRING" id="268407.PWYN_03195"/>
<evidence type="ECO:0000256" key="1">
    <source>
        <dbReference type="ARBA" id="ARBA00022908"/>
    </source>
</evidence>
<evidence type="ECO:0000259" key="8">
    <source>
        <dbReference type="PROSITE" id="PS51737"/>
    </source>
</evidence>
<dbReference type="InterPro" id="IPR050639">
    <property type="entry name" value="SSR_resolvase"/>
</dbReference>
<reference evidence="9 10" key="1">
    <citation type="submission" date="2014-08" db="EMBL/GenBank/DDBJ databases">
        <authorList>
            <person name="den Bakker H.C."/>
        </authorList>
    </citation>
    <scope>NUCLEOTIDE SEQUENCE [LARGE SCALE GENOMIC DNA]</scope>
    <source>
        <strain evidence="9 10">DSM 18334</strain>
    </source>
</reference>
<dbReference type="InterPro" id="IPR025827">
    <property type="entry name" value="Zn_ribbon_recom_dom"/>
</dbReference>
<evidence type="ECO:0000256" key="3">
    <source>
        <dbReference type="ARBA" id="ARBA00023172"/>
    </source>
</evidence>
<evidence type="ECO:0000313" key="9">
    <source>
        <dbReference type="EMBL" id="KGE18485.1"/>
    </source>
</evidence>
<dbReference type="InterPro" id="IPR036162">
    <property type="entry name" value="Resolvase-like_N_sf"/>
</dbReference>
<proteinExistence type="predicted"/>
<dbReference type="PROSITE" id="PS51736">
    <property type="entry name" value="RECOMBINASES_3"/>
    <property type="match status" value="1"/>
</dbReference>
<dbReference type="Pfam" id="PF07508">
    <property type="entry name" value="Recombinase"/>
    <property type="match status" value="1"/>
</dbReference>
<dbReference type="PROSITE" id="PS51737">
    <property type="entry name" value="RECOMBINASE_DNA_BIND"/>
    <property type="match status" value="1"/>
</dbReference>
<dbReference type="Proteomes" id="UP000029734">
    <property type="component" value="Unassembled WGS sequence"/>
</dbReference>
<dbReference type="InterPro" id="IPR011109">
    <property type="entry name" value="DNA_bind_recombinase_dom"/>
</dbReference>
<dbReference type="PROSITE" id="PS00397">
    <property type="entry name" value="RECOMBINASES_1"/>
    <property type="match status" value="1"/>
</dbReference>
<dbReference type="Pfam" id="PF13408">
    <property type="entry name" value="Zn_ribbon_recom"/>
    <property type="match status" value="1"/>
</dbReference>
<dbReference type="RefSeq" id="WP_036648407.1">
    <property type="nucleotide sequence ID" value="NZ_JQCR01000002.1"/>
</dbReference>
<dbReference type="AlphaFoldDB" id="A0A098M7H1"/>
<keyword evidence="6" id="KW-0175">Coiled coil</keyword>
<feature type="domain" description="Recombinase" evidence="8">
    <location>
        <begin position="157"/>
        <end position="277"/>
    </location>
</feature>
<feature type="active site" description="O-(5'-phospho-DNA)-serine intermediate" evidence="4 5">
    <location>
        <position position="10"/>
    </location>
</feature>
<name>A0A098M7H1_9BACL</name>
<keyword evidence="2" id="KW-0238">DNA-binding</keyword>
<dbReference type="CDD" id="cd03768">
    <property type="entry name" value="SR_ResInv"/>
    <property type="match status" value="1"/>
</dbReference>